<dbReference type="EMBL" id="PGOL01000531">
    <property type="protein sequence ID" value="PKI68954.1"/>
    <property type="molecule type" value="Genomic_DNA"/>
</dbReference>
<proteinExistence type="predicted"/>
<organism evidence="1 2">
    <name type="scientific">Punica granatum</name>
    <name type="common">Pomegranate</name>
    <dbReference type="NCBI Taxonomy" id="22663"/>
    <lineage>
        <taxon>Eukaryota</taxon>
        <taxon>Viridiplantae</taxon>
        <taxon>Streptophyta</taxon>
        <taxon>Embryophyta</taxon>
        <taxon>Tracheophyta</taxon>
        <taxon>Spermatophyta</taxon>
        <taxon>Magnoliopsida</taxon>
        <taxon>eudicotyledons</taxon>
        <taxon>Gunneridae</taxon>
        <taxon>Pentapetalae</taxon>
        <taxon>rosids</taxon>
        <taxon>malvids</taxon>
        <taxon>Myrtales</taxon>
        <taxon>Lythraceae</taxon>
        <taxon>Punica</taxon>
    </lineage>
</organism>
<dbReference type="Proteomes" id="UP000233551">
    <property type="component" value="Unassembled WGS sequence"/>
</dbReference>
<comment type="caution">
    <text evidence="1">The sequence shown here is derived from an EMBL/GenBank/DDBJ whole genome shotgun (WGS) entry which is preliminary data.</text>
</comment>
<sequence length="145" mass="16331">MAGWWPQRRVGWPHSSIGSVIMLATPWRVGWDMLCSSELLPVIFCGGRFKPQCLEFKELGAGLGELPLRLWLANEFLILWRVGKVLSNFNLVGARNARAYATRLGSVHLPGDARRTHVRMSRHLLFTTRRSRAVESPGSRGTGYT</sequence>
<dbReference type="AlphaFoldDB" id="A0A2I0KKA5"/>
<evidence type="ECO:0000313" key="2">
    <source>
        <dbReference type="Proteomes" id="UP000233551"/>
    </source>
</evidence>
<keyword evidence="2" id="KW-1185">Reference proteome</keyword>
<name>A0A2I0KKA5_PUNGR</name>
<accession>A0A2I0KKA5</accession>
<gene>
    <name evidence="1" type="ORF">CRG98_010634</name>
</gene>
<protein>
    <submittedName>
        <fullName evidence="1">Uncharacterized protein</fullName>
    </submittedName>
</protein>
<evidence type="ECO:0000313" key="1">
    <source>
        <dbReference type="EMBL" id="PKI68954.1"/>
    </source>
</evidence>
<reference evidence="1 2" key="1">
    <citation type="submission" date="2017-11" db="EMBL/GenBank/DDBJ databases">
        <title>De-novo sequencing of pomegranate (Punica granatum L.) genome.</title>
        <authorList>
            <person name="Akparov Z."/>
            <person name="Amiraslanov A."/>
            <person name="Hajiyeva S."/>
            <person name="Abbasov M."/>
            <person name="Kaur K."/>
            <person name="Hamwieh A."/>
            <person name="Solovyev V."/>
            <person name="Salamov A."/>
            <person name="Braich B."/>
            <person name="Kosarev P."/>
            <person name="Mahmoud A."/>
            <person name="Hajiyev E."/>
            <person name="Babayeva S."/>
            <person name="Izzatullayeva V."/>
            <person name="Mammadov A."/>
            <person name="Mammadov A."/>
            <person name="Sharifova S."/>
            <person name="Ojaghi J."/>
            <person name="Eynullazada K."/>
            <person name="Bayramov B."/>
            <person name="Abdulazimova A."/>
            <person name="Shahmuradov I."/>
        </authorList>
    </citation>
    <scope>NUCLEOTIDE SEQUENCE [LARGE SCALE GENOMIC DNA]</scope>
    <source>
        <strain evidence="2">cv. AG2017</strain>
        <tissue evidence="1">Leaf</tissue>
    </source>
</reference>